<sequence>MDMCRMKRLWISMVIMFVAGVDVFAQGGGSGSGTLPALSLSIANDKTTNLIFPYAIKSVDRGSKSVLVQKAKNVENVLQVKAIDRAFKESNLTVITADGTLYSFLLVYAENPPVLNLKLGKDDALLPMVKFSDYSDNERRINGIAEWVSTRKASIKGKGKGRFDMEIKLIGIFVDNDLLYFQFFLSNNSQLNYDVDQLRLFIRDKKQSKRTAFQETELNPLYVHGNDQVIRAYSKQNIVAAFPKFTIPDKKVLVVQLLEKNGGRNLEFQAKYNTLEKVLEVK</sequence>
<dbReference type="InterPro" id="IPR022298">
    <property type="entry name" value="Conjug_transposon_TraN"/>
</dbReference>
<keyword evidence="2" id="KW-1185">Reference proteome</keyword>
<organism evidence="1 2">
    <name type="scientific">Olivibacter domesticus</name>
    <name type="common">Pseudosphingobacterium domesticum</name>
    <dbReference type="NCBI Taxonomy" id="407022"/>
    <lineage>
        <taxon>Bacteria</taxon>
        <taxon>Pseudomonadati</taxon>
        <taxon>Bacteroidota</taxon>
        <taxon>Sphingobacteriia</taxon>
        <taxon>Sphingobacteriales</taxon>
        <taxon>Sphingobacteriaceae</taxon>
        <taxon>Olivibacter</taxon>
    </lineage>
</organism>
<dbReference type="RefSeq" id="WP_139202178.1">
    <property type="nucleotide sequence ID" value="NZ_FOAF01000001.1"/>
</dbReference>
<dbReference type="OrthoDB" id="1038500at2"/>
<gene>
    <name evidence="1" type="ORF">SAMN05661044_00616</name>
</gene>
<dbReference type="NCBIfam" id="TIGR03780">
    <property type="entry name" value="Bac_Flav_CT_N"/>
    <property type="match status" value="1"/>
</dbReference>
<dbReference type="EMBL" id="FOAF01000001">
    <property type="protein sequence ID" value="SEK58687.1"/>
    <property type="molecule type" value="Genomic_DNA"/>
</dbReference>
<reference evidence="2" key="1">
    <citation type="submission" date="2016-10" db="EMBL/GenBank/DDBJ databases">
        <authorList>
            <person name="Varghese N."/>
            <person name="Submissions S."/>
        </authorList>
    </citation>
    <scope>NUCLEOTIDE SEQUENCE [LARGE SCALE GENOMIC DNA]</scope>
    <source>
        <strain evidence="2">DSM 18733</strain>
    </source>
</reference>
<proteinExistence type="predicted"/>
<evidence type="ECO:0000313" key="2">
    <source>
        <dbReference type="Proteomes" id="UP000199421"/>
    </source>
</evidence>
<name>A0A1H7IAB8_OLID1</name>
<protein>
    <submittedName>
        <fullName evidence="1">Bacteroides conjugative transposon TraN protein</fullName>
    </submittedName>
</protein>
<dbReference type="STRING" id="407022.SAMN05661044_00616"/>
<dbReference type="Proteomes" id="UP000199421">
    <property type="component" value="Unassembled WGS sequence"/>
</dbReference>
<accession>A0A1H7IAB8</accession>
<dbReference type="Pfam" id="PF13595">
    <property type="entry name" value="DUF4138"/>
    <property type="match status" value="1"/>
</dbReference>
<dbReference type="AlphaFoldDB" id="A0A1H7IAB8"/>
<evidence type="ECO:0000313" key="1">
    <source>
        <dbReference type="EMBL" id="SEK58687.1"/>
    </source>
</evidence>